<sequence length="312" mass="34951">MTKLIKDQQELVTWVREQGGKLDLAVAFWGKGASKELGLHDRAQPSRILLELSQGGSSPDEVKQLMKLPNVEVKTLDRLHAKAYIGEKEMIVGSANASAGGLGIVGRESVHWTELGVKVAEEGPLHEAKSWFDAAWIRGRRITKTMLDAAQRLINERNSKLLPSNPGGLSILQAVKQDPDVWKDARIWVVVATRNLGLEGQKLLEEARAFNSTPAIYAYESWPDIPRAATLISLTKYENEKVELDDPPTFRTPEEKQPGKIQLVFPEKIPGYTIGTISEWRPLVERAEMTYTGWIKHGGISLRIHEFVRRYG</sequence>
<dbReference type="EMBL" id="JZUY01000013">
    <property type="protein sequence ID" value="KLC11747.1"/>
    <property type="molecule type" value="Genomic_DNA"/>
</dbReference>
<dbReference type="EMBL" id="JAAGYU010000074">
    <property type="protein sequence ID" value="NEL77680.1"/>
    <property type="molecule type" value="Genomic_DNA"/>
</dbReference>
<dbReference type="Proteomes" id="UP000289372">
    <property type="component" value="Unassembled WGS sequence"/>
</dbReference>
<evidence type="ECO:0000313" key="5">
    <source>
        <dbReference type="Proteomes" id="UP000289372"/>
    </source>
</evidence>
<reference evidence="1 4" key="1">
    <citation type="submission" date="2015-02" db="EMBL/GenBank/DDBJ databases">
        <title>Whole genome sequencing of multiple isolates of three species of pepper and tomato-infecting xanthomonads reveals genetic diversity in field strains and pinpoints effectors responsible for host specificity.</title>
        <authorList>
            <person name="Schwartz A."/>
            <person name="Dahlbeck D."/>
            <person name="Staskawicz B."/>
            <person name="Bart R."/>
            <person name="Potnis N."/>
            <person name="Minsavage G."/>
            <person name="Timilsina S."/>
            <person name="Goss E."/>
            <person name="Jones J."/>
            <person name="Vallad G."/>
            <person name="Barak J."/>
            <person name="Miller S."/>
            <person name="Ritchie D."/>
            <person name="Martins J.Jr."/>
            <person name="Patane J.S."/>
            <person name="Setubal J.C."/>
        </authorList>
    </citation>
    <scope>NUCLEOTIDE SEQUENCE [LARGE SCALE GENOMIC DNA]</scope>
    <source>
        <strain evidence="1 4">Xp3-15</strain>
    </source>
</reference>
<evidence type="ECO:0000313" key="6">
    <source>
        <dbReference type="Proteomes" id="UP000471082"/>
    </source>
</evidence>
<dbReference type="Proteomes" id="UP000035369">
    <property type="component" value="Unassembled WGS sequence"/>
</dbReference>
<proteinExistence type="predicted"/>
<keyword evidence="4" id="KW-1185">Reference proteome</keyword>
<dbReference type="Gene3D" id="3.30.870.10">
    <property type="entry name" value="Endonuclease Chain A"/>
    <property type="match status" value="1"/>
</dbReference>
<protein>
    <submittedName>
        <fullName evidence="2">Uncharacterized protein</fullName>
    </submittedName>
</protein>
<gene>
    <name evidence="3" type="ORF">DB769_15465</name>
    <name evidence="2" type="ORF">G3W61_15700</name>
    <name evidence="1" type="ORF">XP315_00530</name>
</gene>
<evidence type="ECO:0000313" key="3">
    <source>
        <dbReference type="EMBL" id="RXD52196.1"/>
    </source>
</evidence>
<dbReference type="AlphaFoldDB" id="A0A6P0FPW7"/>
<evidence type="ECO:0000313" key="2">
    <source>
        <dbReference type="EMBL" id="NEL77680.1"/>
    </source>
</evidence>
<reference evidence="2 6" key="3">
    <citation type="submission" date="2019-11" db="EMBL/GenBank/DDBJ databases">
        <title>Genome-resolved metagenomics to study the prevalence of co-infection and intraspecific heterogeneity among plant pathogen metapopulations.</title>
        <authorList>
            <person name="Newberry E."/>
            <person name="Bhandari R."/>
            <person name="Kemble J."/>
            <person name="Sikora E."/>
            <person name="Potnis N."/>
        </authorList>
    </citation>
    <scope>NUCLEOTIDE SEQUENCE [LARGE SCALE GENOMIC DNA]</scope>
    <source>
        <strain evidence="2">Xp_Tom_Tuscaloosa_18b</strain>
    </source>
</reference>
<dbReference type="EMBL" id="PUUL01000090">
    <property type="protein sequence ID" value="RXD52196.1"/>
    <property type="molecule type" value="Genomic_DNA"/>
</dbReference>
<comment type="caution">
    <text evidence="2">The sequence shown here is derived from an EMBL/GenBank/DDBJ whole genome shotgun (WGS) entry which is preliminary data.</text>
</comment>
<evidence type="ECO:0000313" key="1">
    <source>
        <dbReference type="EMBL" id="KLC11747.1"/>
    </source>
</evidence>
<dbReference type="RefSeq" id="WP_046932832.1">
    <property type="nucleotide sequence ID" value="NZ_CP116309.1"/>
</dbReference>
<dbReference type="CDD" id="cd09117">
    <property type="entry name" value="PLDc_Bfil_DEXD_like"/>
    <property type="match status" value="1"/>
</dbReference>
<accession>A0A6P0FPW7</accession>
<organism evidence="2 6">
    <name type="scientific">Xanthomonas perforans</name>
    <dbReference type="NCBI Taxonomy" id="442694"/>
    <lineage>
        <taxon>Bacteria</taxon>
        <taxon>Pseudomonadati</taxon>
        <taxon>Pseudomonadota</taxon>
        <taxon>Gammaproteobacteria</taxon>
        <taxon>Lysobacterales</taxon>
        <taxon>Lysobacteraceae</taxon>
        <taxon>Xanthomonas</taxon>
    </lineage>
</organism>
<name>A0A6P0FPW7_XANPE</name>
<reference evidence="3 5" key="2">
    <citation type="submission" date="2018-02" db="EMBL/GenBank/DDBJ databases">
        <title>Characterization of Xanthomonas diversity in transplant houses and field plants.</title>
        <authorList>
            <person name="Abrahamian P."/>
            <person name="Timilsina S."/>
            <person name="Minsavage G.V."/>
            <person name="Goss E.M."/>
            <person name="Jones J.B."/>
            <person name="Vallad G.E."/>
        </authorList>
    </citation>
    <scope>NUCLEOTIDE SEQUENCE [LARGE SCALE GENOMIC DNA]</scope>
    <source>
        <strain evidence="3 5">GEV2132</strain>
    </source>
</reference>
<dbReference type="Proteomes" id="UP000471082">
    <property type="component" value="Unassembled WGS sequence"/>
</dbReference>
<evidence type="ECO:0000313" key="4">
    <source>
        <dbReference type="Proteomes" id="UP000035369"/>
    </source>
</evidence>